<evidence type="ECO:0000313" key="3">
    <source>
        <dbReference type="Proteomes" id="UP000009183"/>
    </source>
</evidence>
<feature type="signal peptide" evidence="1">
    <location>
        <begin position="1"/>
        <end position="23"/>
    </location>
</feature>
<dbReference type="HOGENOM" id="CLU_2836457_0_0_1"/>
<accession>D7U215</accession>
<keyword evidence="3" id="KW-1185">Reference proteome</keyword>
<evidence type="ECO:0000256" key="1">
    <source>
        <dbReference type="SAM" id="SignalP"/>
    </source>
</evidence>
<dbReference type="AlphaFoldDB" id="D7U215"/>
<organism evidence="2 3">
    <name type="scientific">Vitis vinifera</name>
    <name type="common">Grape</name>
    <dbReference type="NCBI Taxonomy" id="29760"/>
    <lineage>
        <taxon>Eukaryota</taxon>
        <taxon>Viridiplantae</taxon>
        <taxon>Streptophyta</taxon>
        <taxon>Embryophyta</taxon>
        <taxon>Tracheophyta</taxon>
        <taxon>Spermatophyta</taxon>
        <taxon>Magnoliopsida</taxon>
        <taxon>eudicotyledons</taxon>
        <taxon>Gunneridae</taxon>
        <taxon>Pentapetalae</taxon>
        <taxon>rosids</taxon>
        <taxon>Vitales</taxon>
        <taxon>Vitaceae</taxon>
        <taxon>Viteae</taxon>
        <taxon>Vitis</taxon>
    </lineage>
</organism>
<feature type="chain" id="PRO_5003106297" evidence="1">
    <location>
        <begin position="24"/>
        <end position="66"/>
    </location>
</feature>
<name>D7U215_VITVI</name>
<evidence type="ECO:0000313" key="2">
    <source>
        <dbReference type="EMBL" id="CBI36781.3"/>
    </source>
</evidence>
<reference evidence="3" key="1">
    <citation type="journal article" date="2007" name="Nature">
        <title>The grapevine genome sequence suggests ancestral hexaploidization in major angiosperm phyla.</title>
        <authorList>
            <consortium name="The French-Italian Public Consortium for Grapevine Genome Characterization."/>
            <person name="Jaillon O."/>
            <person name="Aury J.-M."/>
            <person name="Noel B."/>
            <person name="Policriti A."/>
            <person name="Clepet C."/>
            <person name="Casagrande A."/>
            <person name="Choisne N."/>
            <person name="Aubourg S."/>
            <person name="Vitulo N."/>
            <person name="Jubin C."/>
            <person name="Vezzi A."/>
            <person name="Legeai F."/>
            <person name="Hugueney P."/>
            <person name="Dasilva C."/>
            <person name="Horner D."/>
            <person name="Mica E."/>
            <person name="Jublot D."/>
            <person name="Poulain J."/>
            <person name="Bruyere C."/>
            <person name="Billault A."/>
            <person name="Segurens B."/>
            <person name="Gouyvenoux M."/>
            <person name="Ugarte E."/>
            <person name="Cattonaro F."/>
            <person name="Anthouard V."/>
            <person name="Vico V."/>
            <person name="Del Fabbro C."/>
            <person name="Alaux M."/>
            <person name="Di Gaspero G."/>
            <person name="Dumas V."/>
            <person name="Felice N."/>
            <person name="Paillard S."/>
            <person name="Juman I."/>
            <person name="Moroldo M."/>
            <person name="Scalabrin S."/>
            <person name="Canaguier A."/>
            <person name="Le Clainche I."/>
            <person name="Malacrida G."/>
            <person name="Durand E."/>
            <person name="Pesole G."/>
            <person name="Laucou V."/>
            <person name="Chatelet P."/>
            <person name="Merdinoglu D."/>
            <person name="Delledonne M."/>
            <person name="Pezzotti M."/>
            <person name="Lecharny A."/>
            <person name="Scarpelli C."/>
            <person name="Artiguenave F."/>
            <person name="Pe M.E."/>
            <person name="Valle G."/>
            <person name="Morgante M."/>
            <person name="Caboche M."/>
            <person name="Adam-Blondon A.-F."/>
            <person name="Weissenbach J."/>
            <person name="Quetier F."/>
            <person name="Wincker P."/>
        </authorList>
    </citation>
    <scope>NUCLEOTIDE SEQUENCE [LARGE SCALE GENOMIC DNA]</scope>
    <source>
        <strain evidence="3">cv. Pinot noir / PN40024</strain>
    </source>
</reference>
<keyword evidence="1" id="KW-0732">Signal</keyword>
<dbReference type="Proteomes" id="UP000009183">
    <property type="component" value="Chromosome 14"/>
</dbReference>
<sequence length="66" mass="6859">MEKGVSFLVTVALMALASSFASASDPSPLQDTCVARPKNAGISLVTNELVSIFTNLSNSILGTLMQ</sequence>
<dbReference type="PaxDb" id="29760-VIT_14s0128g00590.t01"/>
<protein>
    <submittedName>
        <fullName evidence="2">Uncharacterized protein</fullName>
    </submittedName>
</protein>
<dbReference type="InParanoid" id="D7U215"/>
<proteinExistence type="predicted"/>
<gene>
    <name evidence="2" type="ordered locus">VIT_14s0128g00590</name>
</gene>
<dbReference type="EMBL" id="FN596501">
    <property type="protein sequence ID" value="CBI36781.3"/>
    <property type="molecule type" value="Genomic_DNA"/>
</dbReference>